<dbReference type="PIRSF" id="PIRSF028141">
    <property type="entry name" value="C-di-GMP_BP_PA4608"/>
    <property type="match status" value="1"/>
</dbReference>
<keyword evidence="1" id="KW-0547">Nucleotide-binding</keyword>
<sequence length="127" mass="14739">MFSSALERRRFQRIQFDADSRLRQDDRSWEVELCDVSLRGLLVERPPGWDANPGQPFIAEIDLSEVLQIRMEVTLARTEDGLLGFDCRHIDLDSISHLRRLIELNLGDEQLMERELTMLGEDPEDAV</sequence>
<protein>
    <recommendedName>
        <fullName evidence="1">Cyclic diguanosine monophosphate-binding protein</fullName>
        <shortName evidence="1">c-di-GMP-binding protein</shortName>
    </recommendedName>
    <alternativeName>
        <fullName evidence="1">Pilz domain-containing protein</fullName>
    </alternativeName>
</protein>
<dbReference type="InterPro" id="IPR027021">
    <property type="entry name" value="C-di-GMP_BP_PA4608"/>
</dbReference>
<dbReference type="Proteomes" id="UP000243232">
    <property type="component" value="Chromosome I"/>
</dbReference>
<reference evidence="4" key="1">
    <citation type="submission" date="2016-10" db="EMBL/GenBank/DDBJ databases">
        <authorList>
            <person name="Varghese N."/>
            <person name="Submissions S."/>
        </authorList>
    </citation>
    <scope>NUCLEOTIDE SEQUENCE [LARGE SCALE GENOMIC DNA]</scope>
    <source>
        <strain evidence="4">DSM 17875</strain>
    </source>
</reference>
<dbReference type="SUPFAM" id="SSF141371">
    <property type="entry name" value="PilZ domain-like"/>
    <property type="match status" value="1"/>
</dbReference>
<dbReference type="OrthoDB" id="5298508at2"/>
<accession>A0A1H2E1H2</accession>
<feature type="domain" description="PilZ" evidence="2">
    <location>
        <begin position="7"/>
        <end position="103"/>
    </location>
</feature>
<evidence type="ECO:0000313" key="3">
    <source>
        <dbReference type="EMBL" id="SDT89002.1"/>
    </source>
</evidence>
<name>A0A1H2E1H2_9PSED</name>
<dbReference type="Gene3D" id="2.40.10.220">
    <property type="entry name" value="predicted glycosyltransferase like domains"/>
    <property type="match status" value="1"/>
</dbReference>
<comment type="subunit">
    <text evidence="1">Monomer in both c-di-GMP-bound and free forms.</text>
</comment>
<dbReference type="RefSeq" id="WP_090192743.1">
    <property type="nucleotide sequence ID" value="NZ_LT629785.1"/>
</dbReference>
<evidence type="ECO:0000313" key="4">
    <source>
        <dbReference type="Proteomes" id="UP000243232"/>
    </source>
</evidence>
<dbReference type="Pfam" id="PF07238">
    <property type="entry name" value="PilZ"/>
    <property type="match status" value="1"/>
</dbReference>
<evidence type="ECO:0000256" key="1">
    <source>
        <dbReference type="PIRNR" id="PIRNR028141"/>
    </source>
</evidence>
<dbReference type="STRING" id="364197.SAMN05216296_0293"/>
<organism evidence="3 4">
    <name type="scientific">Pseudomonas pohangensis</name>
    <dbReference type="NCBI Taxonomy" id="364197"/>
    <lineage>
        <taxon>Bacteria</taxon>
        <taxon>Pseudomonadati</taxon>
        <taxon>Pseudomonadota</taxon>
        <taxon>Gammaproteobacteria</taxon>
        <taxon>Pseudomonadales</taxon>
        <taxon>Pseudomonadaceae</taxon>
        <taxon>Pseudomonas</taxon>
    </lineage>
</organism>
<dbReference type="InterPro" id="IPR009875">
    <property type="entry name" value="PilZ_domain"/>
</dbReference>
<proteinExistence type="predicted"/>
<keyword evidence="4" id="KW-1185">Reference proteome</keyword>
<keyword evidence="1" id="KW-0973">c-di-GMP</keyword>
<comment type="function">
    <text evidence="1">Binds the second messenger bis-(3'-5') cyclic dimeric guanosine monophosphate (c-di-GMP). Can bind two c-di-GMP molecules per monomer. May play a role in bacterial second-messenger regulated processes. Binding to c-di-GMP induces a conformational change of the C- and N-termini resulting in the exposure of a highly negative surface on one side of the protein to a possible effector protein.</text>
</comment>
<dbReference type="EMBL" id="LT629785">
    <property type="protein sequence ID" value="SDT89002.1"/>
    <property type="molecule type" value="Genomic_DNA"/>
</dbReference>
<dbReference type="AlphaFoldDB" id="A0A1H2E1H2"/>
<evidence type="ECO:0000259" key="2">
    <source>
        <dbReference type="Pfam" id="PF07238"/>
    </source>
</evidence>
<gene>
    <name evidence="3" type="ORF">SAMN05216296_0293</name>
</gene>
<dbReference type="GO" id="GO:0035438">
    <property type="term" value="F:cyclic-di-GMP binding"/>
    <property type="evidence" value="ECO:0007669"/>
    <property type="project" value="InterPro"/>
</dbReference>